<keyword evidence="6" id="KW-0328">Glycosyltransferase</keyword>
<dbReference type="GO" id="GO:0004180">
    <property type="term" value="F:carboxypeptidase activity"/>
    <property type="evidence" value="ECO:0007669"/>
    <property type="project" value="UniProtKB-KW"/>
</dbReference>
<dbReference type="GO" id="GO:0008955">
    <property type="term" value="F:peptidoglycan glycosyltransferase activity"/>
    <property type="evidence" value="ECO:0007669"/>
    <property type="project" value="UniProtKB-EC"/>
</dbReference>
<dbReference type="GO" id="GO:0006508">
    <property type="term" value="P:proteolysis"/>
    <property type="evidence" value="ECO:0007669"/>
    <property type="project" value="UniProtKB-KW"/>
</dbReference>
<evidence type="ECO:0000313" key="15">
    <source>
        <dbReference type="EMBL" id="CAA6804292.1"/>
    </source>
</evidence>
<dbReference type="SUPFAM" id="SSF53955">
    <property type="entry name" value="Lysozyme-like"/>
    <property type="match status" value="1"/>
</dbReference>
<accession>A0A6S6SLT2</accession>
<dbReference type="Pfam" id="PF00905">
    <property type="entry name" value="Transpeptidase"/>
    <property type="match status" value="1"/>
</dbReference>
<comment type="similarity">
    <text evidence="2">In the C-terminal section; belongs to the transpeptidase family.</text>
</comment>
<keyword evidence="12" id="KW-0812">Transmembrane</keyword>
<dbReference type="Gene3D" id="3.40.710.10">
    <property type="entry name" value="DD-peptidase/beta-lactamase superfamily"/>
    <property type="match status" value="1"/>
</dbReference>
<evidence type="ECO:0000256" key="2">
    <source>
        <dbReference type="ARBA" id="ARBA00007090"/>
    </source>
</evidence>
<evidence type="ECO:0000256" key="9">
    <source>
        <dbReference type="ARBA" id="ARBA00023268"/>
    </source>
</evidence>
<gene>
    <name evidence="15" type="ORF">HELGO_WM29936</name>
</gene>
<feature type="domain" description="Glycosyl transferase family 51" evidence="14">
    <location>
        <begin position="170"/>
        <end position="306"/>
    </location>
</feature>
<dbReference type="InterPro" id="IPR023346">
    <property type="entry name" value="Lysozyme-like_dom_sf"/>
</dbReference>
<protein>
    <recommendedName>
        <fullName evidence="10">peptidoglycan glycosyltransferase</fullName>
        <ecNumber evidence="10">2.4.99.28</ecNumber>
    </recommendedName>
</protein>
<keyword evidence="5" id="KW-0645">Protease</keyword>
<dbReference type="EMBL" id="CACVAZ010000016">
    <property type="protein sequence ID" value="CAA6804292.1"/>
    <property type="molecule type" value="Genomic_DNA"/>
</dbReference>
<keyword evidence="8" id="KW-0378">Hydrolase</keyword>
<evidence type="ECO:0000256" key="4">
    <source>
        <dbReference type="ARBA" id="ARBA00022645"/>
    </source>
</evidence>
<dbReference type="InterPro" id="IPR036950">
    <property type="entry name" value="PBP_transglycosylase"/>
</dbReference>
<evidence type="ECO:0000256" key="11">
    <source>
        <dbReference type="ARBA" id="ARBA00049902"/>
    </source>
</evidence>
<dbReference type="SUPFAM" id="SSF56601">
    <property type="entry name" value="beta-lactamase/transpeptidase-like"/>
    <property type="match status" value="1"/>
</dbReference>
<comment type="catalytic activity">
    <reaction evidence="11">
        <text>[GlcNAc-(1-&gt;4)-Mur2Ac(oyl-L-Ala-gamma-D-Glu-L-Lys-D-Ala-D-Ala)](n)-di-trans,octa-cis-undecaprenyl diphosphate + beta-D-GlcNAc-(1-&gt;4)-Mur2Ac(oyl-L-Ala-gamma-D-Glu-L-Lys-D-Ala-D-Ala)-di-trans,octa-cis-undecaprenyl diphosphate = [GlcNAc-(1-&gt;4)-Mur2Ac(oyl-L-Ala-gamma-D-Glu-L-Lys-D-Ala-D-Ala)](n+1)-di-trans,octa-cis-undecaprenyl diphosphate + di-trans,octa-cis-undecaprenyl diphosphate + H(+)</text>
        <dbReference type="Rhea" id="RHEA:23708"/>
        <dbReference type="Rhea" id="RHEA-COMP:9602"/>
        <dbReference type="Rhea" id="RHEA-COMP:9603"/>
        <dbReference type="ChEBI" id="CHEBI:15378"/>
        <dbReference type="ChEBI" id="CHEBI:58405"/>
        <dbReference type="ChEBI" id="CHEBI:60033"/>
        <dbReference type="ChEBI" id="CHEBI:78435"/>
        <dbReference type="EC" id="2.4.99.28"/>
    </reaction>
</comment>
<dbReference type="InterPro" id="IPR050396">
    <property type="entry name" value="Glycosyltr_51/Transpeptidase"/>
</dbReference>
<evidence type="ECO:0000256" key="8">
    <source>
        <dbReference type="ARBA" id="ARBA00022801"/>
    </source>
</evidence>
<comment type="pathway">
    <text evidence="1">Cell wall biogenesis; peptidoglycan biosynthesis.</text>
</comment>
<evidence type="ECO:0000256" key="5">
    <source>
        <dbReference type="ARBA" id="ARBA00022670"/>
    </source>
</evidence>
<comment type="similarity">
    <text evidence="3">In the N-terminal section; belongs to the glycosyltransferase 51 family.</text>
</comment>
<dbReference type="InterPro" id="IPR001264">
    <property type="entry name" value="Glyco_trans_51"/>
</dbReference>
<dbReference type="UniPathway" id="UPA00219"/>
<dbReference type="InterPro" id="IPR001460">
    <property type="entry name" value="PCN-bd_Tpept"/>
</dbReference>
<dbReference type="PANTHER" id="PTHR32282:SF33">
    <property type="entry name" value="PEPTIDOGLYCAN GLYCOSYLTRANSFERASE"/>
    <property type="match status" value="1"/>
</dbReference>
<dbReference type="AlphaFoldDB" id="A0A6S6SLT2"/>
<feature type="transmembrane region" description="Helical" evidence="12">
    <location>
        <begin position="21"/>
        <end position="45"/>
    </location>
</feature>
<dbReference type="GO" id="GO:0008658">
    <property type="term" value="F:penicillin binding"/>
    <property type="evidence" value="ECO:0007669"/>
    <property type="project" value="InterPro"/>
</dbReference>
<keyword evidence="4" id="KW-0121">Carboxypeptidase</keyword>
<dbReference type="Pfam" id="PF00912">
    <property type="entry name" value="Transgly"/>
    <property type="match status" value="1"/>
</dbReference>
<organism evidence="15">
    <name type="scientific">uncultured Sulfurovum sp</name>
    <dbReference type="NCBI Taxonomy" id="269237"/>
    <lineage>
        <taxon>Bacteria</taxon>
        <taxon>Pseudomonadati</taxon>
        <taxon>Campylobacterota</taxon>
        <taxon>Epsilonproteobacteria</taxon>
        <taxon>Campylobacterales</taxon>
        <taxon>Sulfurovaceae</taxon>
        <taxon>Sulfurovum</taxon>
        <taxon>environmental samples</taxon>
    </lineage>
</organism>
<evidence type="ECO:0000256" key="1">
    <source>
        <dbReference type="ARBA" id="ARBA00004752"/>
    </source>
</evidence>
<keyword evidence="7" id="KW-0808">Transferase</keyword>
<keyword evidence="12" id="KW-1133">Transmembrane helix</keyword>
<evidence type="ECO:0000256" key="6">
    <source>
        <dbReference type="ARBA" id="ARBA00022676"/>
    </source>
</evidence>
<evidence type="ECO:0000259" key="13">
    <source>
        <dbReference type="Pfam" id="PF00905"/>
    </source>
</evidence>
<dbReference type="InterPro" id="IPR012338">
    <property type="entry name" value="Beta-lactam/transpept-like"/>
</dbReference>
<keyword evidence="12" id="KW-0472">Membrane</keyword>
<dbReference type="Gene3D" id="1.10.3810.10">
    <property type="entry name" value="Biosynthetic peptidoglycan transglycosylase-like"/>
    <property type="match status" value="1"/>
</dbReference>
<evidence type="ECO:0000259" key="14">
    <source>
        <dbReference type="Pfam" id="PF00912"/>
    </source>
</evidence>
<feature type="domain" description="Penicillin-binding protein transpeptidase" evidence="13">
    <location>
        <begin position="475"/>
        <end position="757"/>
    </location>
</feature>
<proteinExistence type="inferred from homology"/>
<evidence type="ECO:0000256" key="10">
    <source>
        <dbReference type="ARBA" id="ARBA00044770"/>
    </source>
</evidence>
<reference evidence="15" key="1">
    <citation type="submission" date="2020-01" db="EMBL/GenBank/DDBJ databases">
        <authorList>
            <person name="Meier V. D."/>
            <person name="Meier V D."/>
        </authorList>
    </citation>
    <scope>NUCLEOTIDE SEQUENCE</scope>
    <source>
        <strain evidence="15">HLG_WM_MAG_02</strain>
    </source>
</reference>
<sequence>MYSSHIKSVLEEKMWLFQLKYFPFYAEWMLMVLPFIWLITLPYWLPKFIVYLLEGKHLVIKMLILMTISLLTIFLIYMYVILGKPNQEKWKNVIFDQHIKRIAIKIYDATDNMIGGLVNRDVEVNRGIFYVERVPPLYWDVLKFREDKYLEFTNGSTGLVGLLSSPRAFNGIDVIGIPSAILHRRGGGSSLSQQLVKNFYGQDYFRNQTSLNKLNTLLRKYKELDEAKTFYHNLRENDGEEFKRWVAMYSPSLVSAGSVYGIESVAAMVFGKKPKDLSEFEQILLTNMYKYTHYFNGKAHENKCQKIKNGSKIDIKTYFAENPTKVEALIQDIDNWDCTDKPRVPLAFYKSMLAEDTKGQLLIGNPNSRIWDWAGTSMSILRHETEKYKIVYPNHLITEVKITIDTPKNISFKDSVNKAFQNVETKLASRLHVNLDDDAKSEKKQANIWISVVDEKGAIKYIYKRGNTHDKRRIGSISKIFEAIALGNRGDKYDYFYCNEAFQNLHNADGSMGGECQDNSQNNIYSARKVFGASKNLPMMSAFDKYVVKDNKGIHLIKNKIDDEKLQEIYESFNLSRDNNVTLKYELSFGLTNSTPYGLQKSVHKLTHLLYEKQLNYHEAHIMESLKYKIVKESKLINGGEKNSLFLKEIDSKTRKMFDKNTKIYMQTVLKSALDSKFNGTLKGFKSIDGYEPLFMKSGTTDKVVNEKKLTQSKWVAGAIKVKGKRYSLVIMVHSENGIGKKIGHHEIMKPIFKEIVEALNR</sequence>
<evidence type="ECO:0000256" key="3">
    <source>
        <dbReference type="ARBA" id="ARBA00007739"/>
    </source>
</evidence>
<name>A0A6S6SLT2_9BACT</name>
<dbReference type="PANTHER" id="PTHR32282">
    <property type="entry name" value="BINDING PROTEIN TRANSPEPTIDASE, PUTATIVE-RELATED"/>
    <property type="match status" value="1"/>
</dbReference>
<evidence type="ECO:0000256" key="7">
    <source>
        <dbReference type="ARBA" id="ARBA00022679"/>
    </source>
</evidence>
<dbReference type="GO" id="GO:0009252">
    <property type="term" value="P:peptidoglycan biosynthetic process"/>
    <property type="evidence" value="ECO:0007669"/>
    <property type="project" value="UniProtKB-UniPathway"/>
</dbReference>
<keyword evidence="9" id="KW-0511">Multifunctional enzyme</keyword>
<dbReference type="EC" id="2.4.99.28" evidence="10"/>
<evidence type="ECO:0000256" key="12">
    <source>
        <dbReference type="SAM" id="Phobius"/>
    </source>
</evidence>
<feature type="transmembrane region" description="Helical" evidence="12">
    <location>
        <begin position="57"/>
        <end position="82"/>
    </location>
</feature>